<evidence type="ECO:0000313" key="2">
    <source>
        <dbReference type="Proteomes" id="UP000053732"/>
    </source>
</evidence>
<evidence type="ECO:0000313" key="1">
    <source>
        <dbReference type="EMBL" id="CRL22231.1"/>
    </source>
</evidence>
<gene>
    <name evidence="1" type="ORF">PCAMFM013_S007g000212</name>
</gene>
<protein>
    <submittedName>
        <fullName evidence="1">Str. FM013</fullName>
    </submittedName>
</protein>
<proteinExistence type="predicted"/>
<accession>A0A0G4P7D8</accession>
<sequence>MARKESFAGQSSILEPMKISSLLIDPPVCTSKSTVLPGSTQQLSDLSNQSIHFSKQNSRSHKYNDEEFWFIWYQHVVLDQGWENILESFNRQFPGRQRPRGKTLQSVYYRLTQRLKYLIGENASTESIIHHAKLSYPWMSNQVHISSETSFKGRRKYEDEEIWFIWWKRVALRKRWLDVLKSFNRKFPNGRSVSIHGIWSKLNREIKKKTLPHPCLVEAEEGSSHLDKVTSFITRKKLPYPWLLEALETA</sequence>
<reference evidence="1 2" key="1">
    <citation type="journal article" date="2014" name="Nat. Commun.">
        <title>Multiple recent horizontal transfers of a large genomic region in cheese making fungi.</title>
        <authorList>
            <person name="Cheeseman K."/>
            <person name="Ropars J."/>
            <person name="Renault P."/>
            <person name="Dupont J."/>
            <person name="Gouzy J."/>
            <person name="Branca A."/>
            <person name="Abraham A.L."/>
            <person name="Ceppi M."/>
            <person name="Conseiller E."/>
            <person name="Debuchy R."/>
            <person name="Malagnac F."/>
            <person name="Goarin A."/>
            <person name="Silar P."/>
            <person name="Lacoste S."/>
            <person name="Sallet E."/>
            <person name="Bensimon A."/>
            <person name="Giraud T."/>
            <person name="Brygoo Y."/>
        </authorList>
    </citation>
    <scope>NUCLEOTIDE SEQUENCE [LARGE SCALE GENOMIC DNA]</scope>
    <source>
        <strain evidence="2">FM 013</strain>
    </source>
</reference>
<dbReference type="Proteomes" id="UP000053732">
    <property type="component" value="Unassembled WGS sequence"/>
</dbReference>
<dbReference type="AlphaFoldDB" id="A0A0G4P7D8"/>
<keyword evidence="2" id="KW-1185">Reference proteome</keyword>
<dbReference type="EMBL" id="HG793140">
    <property type="protein sequence ID" value="CRL22231.1"/>
    <property type="molecule type" value="Genomic_DNA"/>
</dbReference>
<name>A0A0G4P7D8_PENC3</name>
<organism evidence="1 2">
    <name type="scientific">Penicillium camemberti (strain FM 013)</name>
    <dbReference type="NCBI Taxonomy" id="1429867"/>
    <lineage>
        <taxon>Eukaryota</taxon>
        <taxon>Fungi</taxon>
        <taxon>Dikarya</taxon>
        <taxon>Ascomycota</taxon>
        <taxon>Pezizomycotina</taxon>
        <taxon>Eurotiomycetes</taxon>
        <taxon>Eurotiomycetidae</taxon>
        <taxon>Eurotiales</taxon>
        <taxon>Aspergillaceae</taxon>
        <taxon>Penicillium</taxon>
    </lineage>
</organism>